<protein>
    <recommendedName>
        <fullName evidence="1">F-box domain-containing protein</fullName>
    </recommendedName>
</protein>
<feature type="domain" description="F-box" evidence="1">
    <location>
        <begin position="12"/>
        <end position="44"/>
    </location>
</feature>
<dbReference type="SUPFAM" id="SSF81383">
    <property type="entry name" value="F-box domain"/>
    <property type="match status" value="1"/>
</dbReference>
<organism evidence="2 3">
    <name type="scientific">Gonapodya prolifera (strain JEL478)</name>
    <name type="common">Monoblepharis prolifera</name>
    <dbReference type="NCBI Taxonomy" id="1344416"/>
    <lineage>
        <taxon>Eukaryota</taxon>
        <taxon>Fungi</taxon>
        <taxon>Fungi incertae sedis</taxon>
        <taxon>Chytridiomycota</taxon>
        <taxon>Chytridiomycota incertae sedis</taxon>
        <taxon>Monoblepharidomycetes</taxon>
        <taxon>Monoblepharidales</taxon>
        <taxon>Gonapodyaceae</taxon>
        <taxon>Gonapodya</taxon>
    </lineage>
</organism>
<gene>
    <name evidence="2" type="ORF">M427DRAFT_72903</name>
</gene>
<dbReference type="InterPro" id="IPR001810">
    <property type="entry name" value="F-box_dom"/>
</dbReference>
<name>A0A139A3R1_GONPJ</name>
<dbReference type="InterPro" id="IPR036047">
    <property type="entry name" value="F-box-like_dom_sf"/>
</dbReference>
<evidence type="ECO:0000259" key="1">
    <source>
        <dbReference type="Pfam" id="PF12937"/>
    </source>
</evidence>
<dbReference type="Proteomes" id="UP000070544">
    <property type="component" value="Unassembled WGS sequence"/>
</dbReference>
<reference evidence="2 3" key="1">
    <citation type="journal article" date="2015" name="Genome Biol. Evol.">
        <title>Phylogenomic analyses indicate that early fungi evolved digesting cell walls of algal ancestors of land plants.</title>
        <authorList>
            <person name="Chang Y."/>
            <person name="Wang S."/>
            <person name="Sekimoto S."/>
            <person name="Aerts A.L."/>
            <person name="Choi C."/>
            <person name="Clum A."/>
            <person name="LaButti K.M."/>
            <person name="Lindquist E.A."/>
            <person name="Yee Ngan C."/>
            <person name="Ohm R.A."/>
            <person name="Salamov A.A."/>
            <person name="Grigoriev I.V."/>
            <person name="Spatafora J.W."/>
            <person name="Berbee M.L."/>
        </authorList>
    </citation>
    <scope>NUCLEOTIDE SEQUENCE [LARGE SCALE GENOMIC DNA]</scope>
    <source>
        <strain evidence="2 3">JEL478</strain>
    </source>
</reference>
<evidence type="ECO:0000313" key="3">
    <source>
        <dbReference type="Proteomes" id="UP000070544"/>
    </source>
</evidence>
<dbReference type="AlphaFoldDB" id="A0A139A3R1"/>
<proteinExistence type="predicted"/>
<evidence type="ECO:0000313" key="2">
    <source>
        <dbReference type="EMBL" id="KXS11421.1"/>
    </source>
</evidence>
<accession>A0A139A3R1</accession>
<dbReference type="Pfam" id="PF12937">
    <property type="entry name" value="F-box-like"/>
    <property type="match status" value="1"/>
</dbReference>
<keyword evidence="3" id="KW-1185">Reference proteome</keyword>
<dbReference type="EMBL" id="KQ965802">
    <property type="protein sequence ID" value="KXS11421.1"/>
    <property type="molecule type" value="Genomic_DNA"/>
</dbReference>
<sequence>MINPNATTRPPIPAELLAHIITLSSPSSLAAASLVSRSWNRAARTIIPTLGLKVRLKLHFLEPERSDSRASQRTDVSAVWLVGDQNTRFLPEFERGANVATASPPRVVLVAMAAEIIINCREFAALRMRDPSEARQILSDGIRTRVRPAGRLPTDGLNICFSGAMLQVMNNADENVTALSLEALPERSAALDKALNLCRLLQIHHIQFDRISYVLWSNSAPPFRGASLPSVTEVSFVNSNNQPHRGAGLWADDFEIASAMETFASQKLPFPNAKRFTTPYGELQVPPSNNFRFLNLSRTTVLHLLPPSVRQRTTSFVSSRINEDQFTVNSLLPNLEEFGTISLALGRMWSTSDHPSIAVLASLPATVHTVHATIPFAHLLYAASSLFDLFAYFSTLLPPPTRHLILTIAGAGPTQEDMRPTGRKFLRALVEISKRVVVEVRIEGGSGDVPVDDIRINWKRQLVGLEVAGVLSSGAVMIDWSKRHDNGFP</sequence>